<organism evidence="6">
    <name type="scientific">Soboliphyme baturini</name>
    <dbReference type="NCBI Taxonomy" id="241478"/>
    <lineage>
        <taxon>Eukaryota</taxon>
        <taxon>Metazoa</taxon>
        <taxon>Ecdysozoa</taxon>
        <taxon>Nematoda</taxon>
        <taxon>Enoplea</taxon>
        <taxon>Dorylaimia</taxon>
        <taxon>Dioctophymatida</taxon>
        <taxon>Dioctophymatoidea</taxon>
        <taxon>Soboliphymatidae</taxon>
        <taxon>Soboliphyme</taxon>
    </lineage>
</organism>
<reference evidence="4 5" key="2">
    <citation type="submission" date="2018-11" db="EMBL/GenBank/DDBJ databases">
        <authorList>
            <consortium name="Pathogen Informatics"/>
        </authorList>
    </citation>
    <scope>NUCLEOTIDE SEQUENCE [LARGE SCALE GENOMIC DNA]</scope>
</reference>
<evidence type="ECO:0000313" key="4">
    <source>
        <dbReference type="EMBL" id="VDP09601.1"/>
    </source>
</evidence>
<feature type="coiled-coil region" evidence="1">
    <location>
        <begin position="391"/>
        <end position="418"/>
    </location>
</feature>
<feature type="coiled-coil region" evidence="1">
    <location>
        <begin position="871"/>
        <end position="928"/>
    </location>
</feature>
<dbReference type="PANTHER" id="PTHR23159">
    <property type="entry name" value="CENTROSOMAL PROTEIN 2"/>
    <property type="match status" value="1"/>
</dbReference>
<feature type="coiled-coil region" evidence="1">
    <location>
        <begin position="1278"/>
        <end position="1312"/>
    </location>
</feature>
<dbReference type="PANTHER" id="PTHR23159:SF31">
    <property type="entry name" value="CENTROSOME-ASSOCIATED PROTEIN CEP250 ISOFORM X1"/>
    <property type="match status" value="1"/>
</dbReference>
<dbReference type="EMBL" id="UZAM01009600">
    <property type="protein sequence ID" value="VDP09601.1"/>
    <property type="molecule type" value="Genomic_DNA"/>
</dbReference>
<feature type="coiled-coil region" evidence="1">
    <location>
        <begin position="1130"/>
        <end position="1164"/>
    </location>
</feature>
<gene>
    <name evidence="4" type="ORF">SBAD_LOCUS6246</name>
</gene>
<proteinExistence type="predicted"/>
<feature type="coiled-coil region" evidence="1">
    <location>
        <begin position="616"/>
        <end position="654"/>
    </location>
</feature>
<feature type="domain" description="GRIP" evidence="3">
    <location>
        <begin position="1530"/>
        <end position="1577"/>
    </location>
</feature>
<dbReference type="InterPro" id="IPR000237">
    <property type="entry name" value="GRIP_dom"/>
</dbReference>
<feature type="region of interest" description="Disordered" evidence="2">
    <location>
        <begin position="1336"/>
        <end position="1366"/>
    </location>
</feature>
<feature type="coiled-coil region" evidence="1">
    <location>
        <begin position="235"/>
        <end position="266"/>
    </location>
</feature>
<reference evidence="6" key="1">
    <citation type="submission" date="2016-06" db="UniProtKB">
        <authorList>
            <consortium name="WormBaseParasite"/>
        </authorList>
    </citation>
    <scope>IDENTIFICATION</scope>
</reference>
<feature type="coiled-coil region" evidence="1">
    <location>
        <begin position="176"/>
        <end position="203"/>
    </location>
</feature>
<evidence type="ECO:0000259" key="3">
    <source>
        <dbReference type="PROSITE" id="PS50913"/>
    </source>
</evidence>
<keyword evidence="1" id="KW-0175">Coiled coil</keyword>
<name>A0A183IRJ8_9BILA</name>
<protein>
    <submittedName>
        <fullName evidence="6">GRIP domain-containing protein</fullName>
    </submittedName>
</protein>
<feature type="compositionally biased region" description="Basic and acidic residues" evidence="2">
    <location>
        <begin position="1"/>
        <end position="12"/>
    </location>
</feature>
<feature type="coiled-coil region" evidence="1">
    <location>
        <begin position="697"/>
        <end position="731"/>
    </location>
</feature>
<dbReference type="WBParaSite" id="SBAD_0000648801-mRNA-1">
    <property type="protein sequence ID" value="SBAD_0000648801-mRNA-1"/>
    <property type="gene ID" value="SBAD_0000648801"/>
</dbReference>
<sequence>MDSAEKHEEKRPGGCSLSAELPRSETFPKKGILKHSFSDQQLRKHDAVANAAPEIVIEKPCSSLAVPEQYSSYVVKSKIPKLCVTWVENGTPTIGVESQDGTKLGNLQPMISEFKNNDDGAENSKDGPIVGSWWNGRDTRYVVHCSKHHDHTVHDEDYTTPTQRKNQEIILLKNQLKQTEAVLKDRESHLQQLRERLSELESILDRGGLLTENHRLMTKVSKIHEKCRNEKKLICDRYEAEIKRLRMLYEKDNEELEEQMNFELDEIRTKFVDSSIEKKCSISDTWDSSIYSGGTCETQKTTVATCTSEDSTPEGTVDELQACQNANNLLKMRVSELEFALRQFEGNVNNGDGCGNGQCASKLWFMSAQVEAYKNECIIWRTRASELEIGLKDLLITNGSLEQQVTLLEQEKSSLQTSASKMVEEHRLAVTESQDFEEIEAEPGLSESSCEDRQRHALSLAGNSQLVSCPLNAVTESTLTELSNENQNLRKEVAQLNNDLMTSEKNREQLRNELVQKSEELSSSQQLLHDVEQRLYDKCNEVEKVELDVVKLKERNLSLQQSLQKSKDKLEEMENIMHECGIHTFSSINKNKSNYKSSETVYRDRDVQTELSFSEEVHMEQQLKVINDEYDDLQKKYDNETKELETNLAQMSESLSLKNSLVNNLTIQIQTFCEEFESMRQGFERERCSYVSKIEQLQNLTMQIPVLQQNLEMARNELIESEEKFNEERQSFQNTMESSLSESLRLQTETCNYWRLKLAEVEKKSECQKRKLDETNKKLNDTSVKFNIENSKLAQQVSSSLVEITELRNKLNVARTEKAISAVPEMVSCEVLCVPKMNAAGTATDQAELPDEKDHRIIQLASRLDGSLTDCDRLREETRFLLAKLQATEDTCSQAQSKINDLRQQIAVDAAQSEKDELLRAGNEQQQALLKDLELCKAKQSRQPAVDRAVQVRSFLVLLNKEVQTEANISNLKPSEVFRIYSPFALVNDMSRTVEQAGDIVACAQDEHVYVSAAHDSFNLVAEHLNVLDWLKEVLPDKQSEIEALASLHKPEAKSAANPEGPCMIERDQLRNQYLELLSFYQEISAELALYKAEDRRKAEEGREMIVRHISDLDLTVKEEKENAVLKQMLNETCKQLIATKRKSEQLEKEKNRVTYELDILKGEHALLQVRGCQQYDEAMKKDKKHFVNQFQQTDAMCIKELKESSAMKELNEFLRNIDRAADDVLHIELDISNLNEEAVSWKKSKMQALALTKEFQEVLKFTRTCLSRFTTIAEKLALKHEVEISALKQQLEMAEYNFALLSSEIERYNDKLNWLKKVGHSSEFKYLGSTAGLRNNDMSKRNSNDTNSSTINSSRTGNRFTGSYSGYPTLNTANSSSNSDDNAVILQQWKQFRLERFLEKLKKKDSNYAAELKQILDLDKYAALQRVSENRPDRNSGNAEVDNHQTSLLEDDESTNEGSSTSYYSLSTGTSETNTLHSEENVCGDRSGTATQTSRCDQLLMYPERLVLLVDDQRGDSPVCGTYELKTEVSEDELALRFLRESVYYYLTDKESRNQLLAIMNILKFSDDQRLEIMKSKRFH</sequence>
<feature type="region of interest" description="Disordered" evidence="2">
    <location>
        <begin position="1"/>
        <end position="21"/>
    </location>
</feature>
<accession>A0A183IRJ8</accession>
<evidence type="ECO:0000313" key="5">
    <source>
        <dbReference type="Proteomes" id="UP000270296"/>
    </source>
</evidence>
<dbReference type="OrthoDB" id="5807119at2759"/>
<evidence type="ECO:0000256" key="1">
    <source>
        <dbReference type="SAM" id="Coils"/>
    </source>
</evidence>
<evidence type="ECO:0000256" key="2">
    <source>
        <dbReference type="SAM" id="MobiDB-lite"/>
    </source>
</evidence>
<evidence type="ECO:0000313" key="6">
    <source>
        <dbReference type="WBParaSite" id="SBAD_0000648801-mRNA-1"/>
    </source>
</evidence>
<feature type="compositionally biased region" description="Low complexity" evidence="2">
    <location>
        <begin position="1458"/>
        <end position="1473"/>
    </location>
</feature>
<dbReference type="Proteomes" id="UP000270296">
    <property type="component" value="Unassembled WGS sequence"/>
</dbReference>
<feature type="region of interest" description="Disordered" evidence="2">
    <location>
        <begin position="1429"/>
        <end position="1473"/>
    </location>
</feature>
<feature type="compositionally biased region" description="Low complexity" evidence="2">
    <location>
        <begin position="1345"/>
        <end position="1360"/>
    </location>
</feature>
<keyword evidence="5" id="KW-1185">Reference proteome</keyword>
<feature type="coiled-coil region" evidence="1">
    <location>
        <begin position="472"/>
        <end position="576"/>
    </location>
</feature>
<dbReference type="PROSITE" id="PS50913">
    <property type="entry name" value="GRIP"/>
    <property type="match status" value="1"/>
</dbReference>